<evidence type="ECO:0000256" key="1">
    <source>
        <dbReference type="ARBA" id="ARBA00004236"/>
    </source>
</evidence>
<dbReference type="GO" id="GO:0016757">
    <property type="term" value="F:glycosyltransferase activity"/>
    <property type="evidence" value="ECO:0007669"/>
    <property type="project" value="UniProtKB-KW"/>
</dbReference>
<dbReference type="InterPro" id="IPR001173">
    <property type="entry name" value="Glyco_trans_2-like"/>
</dbReference>
<dbReference type="InterPro" id="IPR029044">
    <property type="entry name" value="Nucleotide-diphossugar_trans"/>
</dbReference>
<evidence type="ECO:0000313" key="7">
    <source>
        <dbReference type="EMBL" id="QBA65033.1"/>
    </source>
</evidence>
<organism evidence="7 8">
    <name type="scientific">Muriicola soli</name>
    <dbReference type="NCBI Taxonomy" id="2507538"/>
    <lineage>
        <taxon>Bacteria</taxon>
        <taxon>Pseudomonadati</taxon>
        <taxon>Bacteroidota</taxon>
        <taxon>Flavobacteriia</taxon>
        <taxon>Flavobacteriales</taxon>
        <taxon>Flavobacteriaceae</taxon>
        <taxon>Muriicola</taxon>
    </lineage>
</organism>
<dbReference type="SUPFAM" id="SSF53448">
    <property type="entry name" value="Nucleotide-diphospho-sugar transferases"/>
    <property type="match status" value="1"/>
</dbReference>
<dbReference type="GO" id="GO:0005886">
    <property type="term" value="C:plasma membrane"/>
    <property type="evidence" value="ECO:0007669"/>
    <property type="project" value="UniProtKB-SubCell"/>
</dbReference>
<evidence type="ECO:0000256" key="4">
    <source>
        <dbReference type="ARBA" id="ARBA00022679"/>
    </source>
</evidence>
<name>A0A411EBX2_9FLAO</name>
<feature type="domain" description="Glycosyltransferase 2-like" evidence="6">
    <location>
        <begin position="10"/>
        <end position="101"/>
    </location>
</feature>
<evidence type="ECO:0000256" key="5">
    <source>
        <dbReference type="ARBA" id="ARBA00023136"/>
    </source>
</evidence>
<keyword evidence="8" id="KW-1185">Reference proteome</keyword>
<accession>A0A411EBX2</accession>
<dbReference type="CDD" id="cd02522">
    <property type="entry name" value="GT_2_like_a"/>
    <property type="match status" value="1"/>
</dbReference>
<dbReference type="EMBL" id="CP035544">
    <property type="protein sequence ID" value="QBA65033.1"/>
    <property type="molecule type" value="Genomic_DNA"/>
</dbReference>
<dbReference type="AlphaFoldDB" id="A0A411EBX2"/>
<dbReference type="OrthoDB" id="9810303at2"/>
<dbReference type="InterPro" id="IPR026461">
    <property type="entry name" value="Trfase_2_rSAM/seldom_assoc"/>
</dbReference>
<dbReference type="NCBIfam" id="TIGR04283">
    <property type="entry name" value="glyco_like_mftF"/>
    <property type="match status" value="1"/>
</dbReference>
<keyword evidence="3" id="KW-0328">Glycosyltransferase</keyword>
<evidence type="ECO:0000259" key="6">
    <source>
        <dbReference type="Pfam" id="PF00535"/>
    </source>
</evidence>
<dbReference type="Gene3D" id="3.90.550.10">
    <property type="entry name" value="Spore Coat Polysaccharide Biosynthesis Protein SpsA, Chain A"/>
    <property type="match status" value="1"/>
</dbReference>
<dbReference type="KEGG" id="mur:EQY75_11160"/>
<keyword evidence="2" id="KW-1003">Cell membrane</keyword>
<dbReference type="Pfam" id="PF00535">
    <property type="entry name" value="Glycos_transf_2"/>
    <property type="match status" value="1"/>
</dbReference>
<dbReference type="PANTHER" id="PTHR43646:SF2">
    <property type="entry name" value="GLYCOSYLTRANSFERASE 2-LIKE DOMAIN-CONTAINING PROTEIN"/>
    <property type="match status" value="1"/>
</dbReference>
<comment type="subcellular location">
    <subcellularLocation>
        <location evidence="1">Cell membrane</location>
    </subcellularLocation>
</comment>
<keyword evidence="4 7" id="KW-0808">Transferase</keyword>
<dbReference type="Proteomes" id="UP000290889">
    <property type="component" value="Chromosome"/>
</dbReference>
<evidence type="ECO:0000256" key="3">
    <source>
        <dbReference type="ARBA" id="ARBA00022676"/>
    </source>
</evidence>
<evidence type="ECO:0000313" key="8">
    <source>
        <dbReference type="Proteomes" id="UP000290889"/>
    </source>
</evidence>
<sequence length="236" mass="27135">MKKSDIQDISIIIPVINEEANLGRLIPYLRAVADTPEKLEFIVVDGGSSDNSMEVAIALGAIALSSPIGRASQMNRGARSAKGSILYFLHADSYPPQAYDSCIREAILHKDTAGCFRLQFDSRSRFLNLFAWFSRFNFQICRGGDQSLFITKTQFDALGGFDERYRIYEDNEFIGRIYNHSRFTVLPEKLKTSARKYRKNGLLRLQYHFARIHFLYYKGSRPEVLYAYYDKHIKSN</sequence>
<gene>
    <name evidence="7" type="ORF">EQY75_11160</name>
</gene>
<evidence type="ECO:0000256" key="2">
    <source>
        <dbReference type="ARBA" id="ARBA00022475"/>
    </source>
</evidence>
<proteinExistence type="predicted"/>
<dbReference type="RefSeq" id="WP_129605867.1">
    <property type="nucleotide sequence ID" value="NZ_CP035544.1"/>
</dbReference>
<protein>
    <submittedName>
        <fullName evidence="7">Glycosyltransferase</fullName>
    </submittedName>
</protein>
<dbReference type="PANTHER" id="PTHR43646">
    <property type="entry name" value="GLYCOSYLTRANSFERASE"/>
    <property type="match status" value="1"/>
</dbReference>
<keyword evidence="5" id="KW-0472">Membrane</keyword>
<reference evidence="7 8" key="1">
    <citation type="submission" date="2019-01" db="EMBL/GenBank/DDBJ databases">
        <title>Muriicola soli sp. nov., isolated from soil.</title>
        <authorList>
            <person name="Kang H.J."/>
            <person name="Kim S.B."/>
        </authorList>
    </citation>
    <scope>NUCLEOTIDE SEQUENCE [LARGE SCALE GENOMIC DNA]</scope>
    <source>
        <strain evidence="7 8">MMS17-SY002</strain>
    </source>
</reference>